<proteinExistence type="predicted"/>
<sequence>MKYLPISIEDIEHRPDQFAITLGNVQLIFRVSWNPIDEAFFFDLFDNEGAYIIAGRRIVYANDMLAGITDDRLPEGVSIYPADPSGEADEIGITFDNFMNSVKPWIIEVGE</sequence>
<evidence type="ECO:0000259" key="1">
    <source>
        <dbReference type="Pfam" id="PF22479"/>
    </source>
</evidence>
<dbReference type="Proteomes" id="UP000665020">
    <property type="component" value="Chromosome"/>
</dbReference>
<gene>
    <name evidence="2" type="ORF">GM661_00565</name>
</gene>
<evidence type="ECO:0000313" key="3">
    <source>
        <dbReference type="Proteomes" id="UP000665020"/>
    </source>
</evidence>
<evidence type="ECO:0000313" key="2">
    <source>
        <dbReference type="EMBL" id="QTL96566.1"/>
    </source>
</evidence>
<protein>
    <recommendedName>
        <fullName evidence="1">Cyanophage baseplate Pam3 plug gp18 domain-containing protein</fullName>
    </recommendedName>
</protein>
<dbReference type="AlphaFoldDB" id="A0A8A7K4E0"/>
<name>A0A8A7K4E0_9FIRM</name>
<feature type="domain" description="Cyanophage baseplate Pam3 plug gp18" evidence="1">
    <location>
        <begin position="1"/>
        <end position="103"/>
    </location>
</feature>
<dbReference type="KEGG" id="ifn:GM661_00565"/>
<keyword evidence="3" id="KW-1185">Reference proteome</keyword>
<reference evidence="2" key="1">
    <citation type="submission" date="2019-12" db="EMBL/GenBank/DDBJ databases">
        <authorList>
            <person name="zhang j."/>
            <person name="sun C.M."/>
        </authorList>
    </citation>
    <scope>NUCLEOTIDE SEQUENCE</scope>
    <source>
        <strain evidence="2">NS-1</strain>
    </source>
</reference>
<dbReference type="EMBL" id="CP046640">
    <property type="protein sequence ID" value="QTL96566.1"/>
    <property type="molecule type" value="Genomic_DNA"/>
</dbReference>
<dbReference type="RefSeq" id="WP_230868284.1">
    <property type="nucleotide sequence ID" value="NZ_CP046640.1"/>
</dbReference>
<organism evidence="2 3">
    <name type="scientific">Iocasia fonsfrigidae</name>
    <dbReference type="NCBI Taxonomy" id="2682810"/>
    <lineage>
        <taxon>Bacteria</taxon>
        <taxon>Bacillati</taxon>
        <taxon>Bacillota</taxon>
        <taxon>Clostridia</taxon>
        <taxon>Halanaerobiales</taxon>
        <taxon>Halanaerobiaceae</taxon>
        <taxon>Iocasia</taxon>
    </lineage>
</organism>
<dbReference type="InterPro" id="IPR054252">
    <property type="entry name" value="Pam3_gp18"/>
</dbReference>
<dbReference type="Pfam" id="PF22479">
    <property type="entry name" value="Pam3_gp18"/>
    <property type="match status" value="1"/>
</dbReference>
<accession>A0A8A7K4E0</accession>